<dbReference type="RefSeq" id="WP_183829673.1">
    <property type="nucleotide sequence ID" value="NZ_JACHEU010000001.1"/>
</dbReference>
<proteinExistence type="predicted"/>
<dbReference type="GO" id="GO:0030975">
    <property type="term" value="F:thiamine binding"/>
    <property type="evidence" value="ECO:0007669"/>
    <property type="project" value="TreeGrafter"/>
</dbReference>
<dbReference type="PANTHER" id="PTHR30006:SF2">
    <property type="entry name" value="ABC TRANSPORTER SUBSTRATE-BINDING PROTEIN"/>
    <property type="match status" value="1"/>
</dbReference>
<dbReference type="GO" id="GO:0015888">
    <property type="term" value="P:thiamine transport"/>
    <property type="evidence" value="ECO:0007669"/>
    <property type="project" value="TreeGrafter"/>
</dbReference>
<gene>
    <name evidence="4" type="ORF">HNR59_002131</name>
</gene>
<keyword evidence="1 3" id="KW-0732">Signal</keyword>
<dbReference type="SUPFAM" id="SSF53850">
    <property type="entry name" value="Periplasmic binding protein-like II"/>
    <property type="match status" value="1"/>
</dbReference>
<accession>A0A7W9S2A3</accession>
<dbReference type="Proteomes" id="UP000533306">
    <property type="component" value="Unassembled WGS sequence"/>
</dbReference>
<dbReference type="Pfam" id="PF13416">
    <property type="entry name" value="SBP_bac_8"/>
    <property type="match status" value="1"/>
</dbReference>
<keyword evidence="2" id="KW-0574">Periplasm</keyword>
<reference evidence="4 5" key="1">
    <citation type="submission" date="2020-08" db="EMBL/GenBank/DDBJ databases">
        <title>Genomic Encyclopedia of Type Strains, Phase IV (KMG-IV): sequencing the most valuable type-strain genomes for metagenomic binning, comparative biology and taxonomic classification.</title>
        <authorList>
            <person name="Goeker M."/>
        </authorList>
    </citation>
    <scope>NUCLEOTIDE SEQUENCE [LARGE SCALE GENOMIC DNA]</scope>
    <source>
        <strain evidence="4 5">DSM 11099</strain>
    </source>
</reference>
<protein>
    <submittedName>
        <fullName evidence="4">Putative spermidine/putrescine transport system substrate-binding protein</fullName>
    </submittedName>
</protein>
<dbReference type="EMBL" id="JACHEU010000001">
    <property type="protein sequence ID" value="MBB6012786.1"/>
    <property type="molecule type" value="Genomic_DNA"/>
</dbReference>
<keyword evidence="5" id="KW-1185">Reference proteome</keyword>
<dbReference type="InterPro" id="IPR006059">
    <property type="entry name" value="SBP"/>
</dbReference>
<organism evidence="4 5">
    <name type="scientific">Aquamicrobium lusatiense</name>
    <dbReference type="NCBI Taxonomy" id="89772"/>
    <lineage>
        <taxon>Bacteria</taxon>
        <taxon>Pseudomonadati</taxon>
        <taxon>Pseudomonadota</taxon>
        <taxon>Alphaproteobacteria</taxon>
        <taxon>Hyphomicrobiales</taxon>
        <taxon>Phyllobacteriaceae</taxon>
        <taxon>Aquamicrobium</taxon>
    </lineage>
</organism>
<dbReference type="GO" id="GO:0030288">
    <property type="term" value="C:outer membrane-bounded periplasmic space"/>
    <property type="evidence" value="ECO:0007669"/>
    <property type="project" value="TreeGrafter"/>
</dbReference>
<evidence type="ECO:0000313" key="5">
    <source>
        <dbReference type="Proteomes" id="UP000533306"/>
    </source>
</evidence>
<dbReference type="Gene3D" id="3.40.190.10">
    <property type="entry name" value="Periplasmic binding protein-like II"/>
    <property type="match status" value="2"/>
</dbReference>
<feature type="chain" id="PRO_5031249605" evidence="3">
    <location>
        <begin position="23"/>
        <end position="344"/>
    </location>
</feature>
<evidence type="ECO:0000256" key="2">
    <source>
        <dbReference type="ARBA" id="ARBA00022764"/>
    </source>
</evidence>
<comment type="caution">
    <text evidence="4">The sequence shown here is derived from an EMBL/GenBank/DDBJ whole genome shotgun (WGS) entry which is preliminary data.</text>
</comment>
<evidence type="ECO:0000256" key="3">
    <source>
        <dbReference type="SAM" id="SignalP"/>
    </source>
</evidence>
<name>A0A7W9S2A3_9HYPH</name>
<feature type="signal peptide" evidence="3">
    <location>
        <begin position="1"/>
        <end position="22"/>
    </location>
</feature>
<dbReference type="CDD" id="cd13589">
    <property type="entry name" value="PBP2_polyamine_RpCGA009"/>
    <property type="match status" value="1"/>
</dbReference>
<evidence type="ECO:0000256" key="1">
    <source>
        <dbReference type="ARBA" id="ARBA00022729"/>
    </source>
</evidence>
<dbReference type="AlphaFoldDB" id="A0A7W9S2A3"/>
<dbReference type="PANTHER" id="PTHR30006">
    <property type="entry name" value="THIAMINE-BINDING PERIPLASMIC PROTEIN-RELATED"/>
    <property type="match status" value="1"/>
</dbReference>
<dbReference type="GO" id="GO:0030976">
    <property type="term" value="F:thiamine pyrophosphate binding"/>
    <property type="evidence" value="ECO:0007669"/>
    <property type="project" value="TreeGrafter"/>
</dbReference>
<sequence length="344" mass="37023">MRVSAWLATSAIALIVPGAALADTVALAGYSGLFKERYVKAVVEPFMAKNPDIKVEFFAMPNSAQMLGTLRAQKSAPQIDVAILDVTVSKVGTDEQLFARVDESVSANVADLIPAARREGVNGVGLTLDSLVMLYNPAEAEAAPTSWEALWDKQFDDKLALPAVPDIQGIALTVIADKLAGGADYTKSLEAGYGKLEELAPMVQSWEPKPDIYTAVSNGQIALGISWNARAQSFSETLPNLKVAIPQEGTSFQMNTINLVANGPAGESARKFIDYALSVEAQSAFANAMFYSPTNSKATVEKDAADRLVSTETGQAVDINWLEIAKLREGITEEWRRRIIPLSR</sequence>
<evidence type="ECO:0000313" key="4">
    <source>
        <dbReference type="EMBL" id="MBB6012786.1"/>
    </source>
</evidence>